<evidence type="ECO:0000259" key="3">
    <source>
        <dbReference type="PROSITE" id="PS51371"/>
    </source>
</evidence>
<dbReference type="InterPro" id="IPR046342">
    <property type="entry name" value="CBS_dom_sf"/>
</dbReference>
<dbReference type="SMART" id="SM00116">
    <property type="entry name" value="CBS"/>
    <property type="match status" value="2"/>
</dbReference>
<evidence type="ECO:0000256" key="2">
    <source>
        <dbReference type="PROSITE-ProRule" id="PRU00703"/>
    </source>
</evidence>
<accession>A0A1I4JJF3</accession>
<dbReference type="InterPro" id="IPR000644">
    <property type="entry name" value="CBS_dom"/>
</dbReference>
<dbReference type="AlphaFoldDB" id="A0A1I4JJF3"/>
<dbReference type="Gene3D" id="3.10.580.10">
    <property type="entry name" value="CBS-domain"/>
    <property type="match status" value="1"/>
</dbReference>
<proteinExistence type="predicted"/>
<dbReference type="STRING" id="334253.SAMN04487943_1032"/>
<dbReference type="SUPFAM" id="SSF54631">
    <property type="entry name" value="CBS-domain pair"/>
    <property type="match status" value="1"/>
</dbReference>
<dbReference type="InterPro" id="IPR051257">
    <property type="entry name" value="Diverse_CBS-Domain"/>
</dbReference>
<dbReference type="EMBL" id="FOTR01000003">
    <property type="protein sequence ID" value="SFL66634.1"/>
    <property type="molecule type" value="Genomic_DNA"/>
</dbReference>
<sequence>MKTVRDIMEQDVSFCKANDSLTDAADLMKKRDVGAIPVCGDNKELLGMVTDRDLVIRGYADNKDGSAKIQEVMSDHLYHVSPDVTLQEASQTMAEHQIRRLPVVTDGQLTGIISLGDLSLDEMSDEAAGQALEDISEHTELH</sequence>
<dbReference type="PANTHER" id="PTHR43080">
    <property type="entry name" value="CBS DOMAIN-CONTAINING PROTEIN CBSX3, MITOCHONDRIAL"/>
    <property type="match status" value="1"/>
</dbReference>
<feature type="domain" description="CBS" evidence="3">
    <location>
        <begin position="73"/>
        <end position="129"/>
    </location>
</feature>
<dbReference type="CDD" id="cd04622">
    <property type="entry name" value="CBS_pair_HRP1_like"/>
    <property type="match status" value="1"/>
</dbReference>
<dbReference type="PROSITE" id="PS51371">
    <property type="entry name" value="CBS"/>
    <property type="match status" value="2"/>
</dbReference>
<protein>
    <submittedName>
        <fullName evidence="4">CBS domain-containing protein</fullName>
    </submittedName>
</protein>
<dbReference type="OrthoDB" id="9802114at2"/>
<evidence type="ECO:0000313" key="5">
    <source>
        <dbReference type="Proteomes" id="UP000198565"/>
    </source>
</evidence>
<keyword evidence="5" id="KW-1185">Reference proteome</keyword>
<evidence type="ECO:0000256" key="1">
    <source>
        <dbReference type="ARBA" id="ARBA00023122"/>
    </source>
</evidence>
<dbReference type="RefSeq" id="WP_091482429.1">
    <property type="nucleotide sequence ID" value="NZ_FOTR01000003.1"/>
</dbReference>
<organism evidence="4 5">
    <name type="scientific">Gracilibacillus orientalis</name>
    <dbReference type="NCBI Taxonomy" id="334253"/>
    <lineage>
        <taxon>Bacteria</taxon>
        <taxon>Bacillati</taxon>
        <taxon>Bacillota</taxon>
        <taxon>Bacilli</taxon>
        <taxon>Bacillales</taxon>
        <taxon>Bacillaceae</taxon>
        <taxon>Gracilibacillus</taxon>
    </lineage>
</organism>
<evidence type="ECO:0000313" key="4">
    <source>
        <dbReference type="EMBL" id="SFL66634.1"/>
    </source>
</evidence>
<dbReference type="InterPro" id="IPR017158">
    <property type="entry name" value="Tscrpt-reg_CBS-contain_prd"/>
</dbReference>
<dbReference type="PANTHER" id="PTHR43080:SF2">
    <property type="entry name" value="CBS DOMAIN-CONTAINING PROTEIN"/>
    <property type="match status" value="1"/>
</dbReference>
<keyword evidence="1 2" id="KW-0129">CBS domain</keyword>
<dbReference type="PIRSF" id="PIRSF037253">
    <property type="entry name" value="HTH_CBS_prd"/>
    <property type="match status" value="1"/>
</dbReference>
<dbReference type="Pfam" id="PF00571">
    <property type="entry name" value="CBS"/>
    <property type="match status" value="2"/>
</dbReference>
<dbReference type="Proteomes" id="UP000198565">
    <property type="component" value="Unassembled WGS sequence"/>
</dbReference>
<gene>
    <name evidence="4" type="ORF">SAMN04487943_1032</name>
</gene>
<reference evidence="5" key="1">
    <citation type="submission" date="2016-10" db="EMBL/GenBank/DDBJ databases">
        <authorList>
            <person name="Varghese N."/>
            <person name="Submissions S."/>
        </authorList>
    </citation>
    <scope>NUCLEOTIDE SEQUENCE [LARGE SCALE GENOMIC DNA]</scope>
    <source>
        <strain evidence="5">CGMCC 1.4250</strain>
    </source>
</reference>
<name>A0A1I4JJF3_9BACI</name>
<feature type="domain" description="CBS" evidence="3">
    <location>
        <begin position="8"/>
        <end position="65"/>
    </location>
</feature>